<evidence type="ECO:0000256" key="5">
    <source>
        <dbReference type="ARBA" id="ARBA00022692"/>
    </source>
</evidence>
<evidence type="ECO:0000256" key="1">
    <source>
        <dbReference type="ARBA" id="ARBA00004651"/>
    </source>
</evidence>
<dbReference type="SUPFAM" id="SSF103473">
    <property type="entry name" value="MFS general substrate transporter"/>
    <property type="match status" value="1"/>
</dbReference>
<evidence type="ECO:0000259" key="10">
    <source>
        <dbReference type="PROSITE" id="PS50850"/>
    </source>
</evidence>
<evidence type="ECO:0000256" key="8">
    <source>
        <dbReference type="SAM" id="MobiDB-lite"/>
    </source>
</evidence>
<feature type="transmembrane region" description="Helical" evidence="9">
    <location>
        <begin position="277"/>
        <end position="302"/>
    </location>
</feature>
<feature type="transmembrane region" description="Helical" evidence="9">
    <location>
        <begin position="367"/>
        <end position="384"/>
    </location>
</feature>
<evidence type="ECO:0000256" key="9">
    <source>
        <dbReference type="SAM" id="Phobius"/>
    </source>
</evidence>
<name>A0ABU9DA92_9PROT</name>
<dbReference type="NCBIfam" id="TIGR00711">
    <property type="entry name" value="efflux_EmrB"/>
    <property type="match status" value="1"/>
</dbReference>
<protein>
    <submittedName>
        <fullName evidence="11">DHA2 family efflux MFS transporter permease subunit</fullName>
    </submittedName>
</protein>
<dbReference type="InterPro" id="IPR020846">
    <property type="entry name" value="MFS_dom"/>
</dbReference>
<feature type="transmembrane region" description="Helical" evidence="9">
    <location>
        <begin position="147"/>
        <end position="165"/>
    </location>
</feature>
<keyword evidence="12" id="KW-1185">Reference proteome</keyword>
<feature type="transmembrane region" description="Helical" evidence="9">
    <location>
        <begin position="446"/>
        <end position="464"/>
    </location>
</feature>
<dbReference type="InterPro" id="IPR011701">
    <property type="entry name" value="MFS"/>
</dbReference>
<comment type="caution">
    <text evidence="11">The sequence shown here is derived from an EMBL/GenBank/DDBJ whole genome shotgun (WGS) entry which is preliminary data.</text>
</comment>
<dbReference type="InterPro" id="IPR036259">
    <property type="entry name" value="MFS_trans_sf"/>
</dbReference>
<dbReference type="EMBL" id="JBBPCO010000012">
    <property type="protein sequence ID" value="MEK8090431.1"/>
    <property type="molecule type" value="Genomic_DNA"/>
</dbReference>
<dbReference type="PANTHER" id="PTHR42718:SF9">
    <property type="entry name" value="MAJOR FACILITATOR SUPERFAMILY MULTIDRUG TRANSPORTER MFSC"/>
    <property type="match status" value="1"/>
</dbReference>
<feature type="transmembrane region" description="Helical" evidence="9">
    <location>
        <begin position="21"/>
        <end position="47"/>
    </location>
</feature>
<dbReference type="Pfam" id="PF07690">
    <property type="entry name" value="MFS_1"/>
    <property type="match status" value="1"/>
</dbReference>
<feature type="transmembrane region" description="Helical" evidence="9">
    <location>
        <begin position="59"/>
        <end position="77"/>
    </location>
</feature>
<keyword evidence="7 9" id="KW-0472">Membrane</keyword>
<comment type="similarity">
    <text evidence="2">Belongs to the major facilitator superfamily. EmrB family.</text>
</comment>
<dbReference type="Gene3D" id="1.20.1720.10">
    <property type="entry name" value="Multidrug resistance protein D"/>
    <property type="match status" value="1"/>
</dbReference>
<dbReference type="RefSeq" id="WP_341371487.1">
    <property type="nucleotide sequence ID" value="NZ_JBBPCO010000012.1"/>
</dbReference>
<dbReference type="PROSITE" id="PS50850">
    <property type="entry name" value="MFS"/>
    <property type="match status" value="1"/>
</dbReference>
<feature type="transmembrane region" description="Helical" evidence="9">
    <location>
        <begin position="89"/>
        <end position="108"/>
    </location>
</feature>
<dbReference type="InterPro" id="IPR005829">
    <property type="entry name" value="Sugar_transporter_CS"/>
</dbReference>
<accession>A0ABU9DA92</accession>
<dbReference type="Gene3D" id="1.20.1250.20">
    <property type="entry name" value="MFS general substrate transporter like domains"/>
    <property type="match status" value="1"/>
</dbReference>
<dbReference type="PRINTS" id="PR01036">
    <property type="entry name" value="TCRTETB"/>
</dbReference>
<evidence type="ECO:0000313" key="12">
    <source>
        <dbReference type="Proteomes" id="UP001446205"/>
    </source>
</evidence>
<keyword evidence="6 9" id="KW-1133">Transmembrane helix</keyword>
<sequence length="493" mass="52020">MNQPDDSSLRSRLASSAIYPWLVFATVATGTFMVNVDGSILNIALPVLQQEFGVGLARLQWVVSGYLLVITAILPAMGGLSDRFGRRNFYISGLVFFSLGSLLCALATSLDQLIGFRLVQALGGAMMMGNGMSIIIGVFPTGQRGRALGTIGSVVAVGALAGPPLGGVLIDQFGWSAIFWINVPIGLIAIALGWLLLPVGGGTGRDTRFDSLGAFLFFVGMSSLLLFLSNGHLWGWLSAYSVVSLMVALLAGVLFIRQELRVAAPLIDPALFRRLSFSLGLTAAYLSFVILSFPALLLPLYLTRVLDMPLPETGWIMSAQALAMMLSAPVGGLIADRYGYSKPAAAGMGLIFLSLLWMASFGLHTHYFQVLGSLVLFGLGLGLFSSPNNTAVLESAPAEKAGLTGSLLATVRNFGRVSGVVFAVLLFGDAATSTLAPASFARHTGLVLGFAAALSLVALLLSLGRMRIRRAPSHKGMPVDTIEPESPPPGRIR</sequence>
<feature type="transmembrane region" description="Helical" evidence="9">
    <location>
        <begin position="209"/>
        <end position="228"/>
    </location>
</feature>
<feature type="transmembrane region" description="Helical" evidence="9">
    <location>
        <begin position="234"/>
        <end position="256"/>
    </location>
</feature>
<evidence type="ECO:0000256" key="7">
    <source>
        <dbReference type="ARBA" id="ARBA00023136"/>
    </source>
</evidence>
<feature type="transmembrane region" description="Helical" evidence="9">
    <location>
        <begin position="344"/>
        <end position="361"/>
    </location>
</feature>
<evidence type="ECO:0000256" key="4">
    <source>
        <dbReference type="ARBA" id="ARBA00022475"/>
    </source>
</evidence>
<feature type="transmembrane region" description="Helical" evidence="9">
    <location>
        <begin position="314"/>
        <end position="335"/>
    </location>
</feature>
<evidence type="ECO:0000313" key="11">
    <source>
        <dbReference type="EMBL" id="MEK8090431.1"/>
    </source>
</evidence>
<gene>
    <name evidence="11" type="ORF">WOB96_11745</name>
</gene>
<evidence type="ECO:0000256" key="6">
    <source>
        <dbReference type="ARBA" id="ARBA00022989"/>
    </source>
</evidence>
<dbReference type="InterPro" id="IPR004638">
    <property type="entry name" value="EmrB-like"/>
</dbReference>
<keyword evidence="4" id="KW-1003">Cell membrane</keyword>
<feature type="transmembrane region" description="Helical" evidence="9">
    <location>
        <begin position="420"/>
        <end position="440"/>
    </location>
</feature>
<feature type="region of interest" description="Disordered" evidence="8">
    <location>
        <begin position="474"/>
        <end position="493"/>
    </location>
</feature>
<evidence type="ECO:0000256" key="2">
    <source>
        <dbReference type="ARBA" id="ARBA00008537"/>
    </source>
</evidence>
<feature type="transmembrane region" description="Helical" evidence="9">
    <location>
        <begin position="114"/>
        <end position="140"/>
    </location>
</feature>
<feature type="transmembrane region" description="Helical" evidence="9">
    <location>
        <begin position="177"/>
        <end position="197"/>
    </location>
</feature>
<dbReference type="CDD" id="cd17321">
    <property type="entry name" value="MFS_MMR_MDR_like"/>
    <property type="match status" value="1"/>
</dbReference>
<keyword evidence="5 9" id="KW-0812">Transmembrane</keyword>
<dbReference type="PANTHER" id="PTHR42718">
    <property type="entry name" value="MAJOR FACILITATOR SUPERFAMILY MULTIDRUG TRANSPORTER MFSC"/>
    <property type="match status" value="1"/>
</dbReference>
<proteinExistence type="inferred from homology"/>
<evidence type="ECO:0000256" key="3">
    <source>
        <dbReference type="ARBA" id="ARBA00022448"/>
    </source>
</evidence>
<dbReference type="Proteomes" id="UP001446205">
    <property type="component" value="Unassembled WGS sequence"/>
</dbReference>
<reference evidence="11 12" key="1">
    <citation type="submission" date="2024-04" db="EMBL/GenBank/DDBJ databases">
        <authorList>
            <person name="Abashina T."/>
            <person name="Shaikin A."/>
        </authorList>
    </citation>
    <scope>NUCLEOTIDE SEQUENCE [LARGE SCALE GENOMIC DNA]</scope>
    <source>
        <strain evidence="11 12">AAFK</strain>
    </source>
</reference>
<keyword evidence="3" id="KW-0813">Transport</keyword>
<organism evidence="11 12">
    <name type="scientific">Thermithiobacillus plumbiphilus</name>
    <dbReference type="NCBI Taxonomy" id="1729899"/>
    <lineage>
        <taxon>Bacteria</taxon>
        <taxon>Pseudomonadati</taxon>
        <taxon>Pseudomonadota</taxon>
        <taxon>Acidithiobacillia</taxon>
        <taxon>Acidithiobacillales</taxon>
        <taxon>Thermithiobacillaceae</taxon>
        <taxon>Thermithiobacillus</taxon>
    </lineage>
</organism>
<comment type="subcellular location">
    <subcellularLocation>
        <location evidence="1">Cell membrane</location>
        <topology evidence="1">Multi-pass membrane protein</topology>
    </subcellularLocation>
</comment>
<dbReference type="PROSITE" id="PS00216">
    <property type="entry name" value="SUGAR_TRANSPORT_1"/>
    <property type="match status" value="1"/>
</dbReference>
<feature type="domain" description="Major facilitator superfamily (MFS) profile" evidence="10">
    <location>
        <begin position="23"/>
        <end position="470"/>
    </location>
</feature>